<feature type="binding site" evidence="19">
    <location>
        <begin position="11"/>
        <end position="18"/>
    </location>
    <ligand>
        <name>GTP</name>
        <dbReference type="ChEBI" id="CHEBI:37565"/>
    </ligand>
</feature>
<comment type="pathway">
    <text evidence="6">Cofactor biosynthesis; adenosylcobalamin biosynthesis; adenosylcobalamin from cob(II)yrinate a,c-diamide: step 5/7.</text>
</comment>
<proteinExistence type="inferred from homology"/>
<dbReference type="GO" id="GO:0008820">
    <property type="term" value="F:cobinamide phosphate guanylyltransferase activity"/>
    <property type="evidence" value="ECO:0007669"/>
    <property type="project" value="UniProtKB-EC"/>
</dbReference>
<evidence type="ECO:0000256" key="2">
    <source>
        <dbReference type="ARBA" id="ARBA00000711"/>
    </source>
</evidence>
<comment type="catalytic activity">
    <reaction evidence="3">
        <text>adenosylcob(III)inamide + GTP = adenosylcob(III)inamide phosphate + GDP + H(+)</text>
        <dbReference type="Rhea" id="RHEA:15765"/>
        <dbReference type="ChEBI" id="CHEBI:2480"/>
        <dbReference type="ChEBI" id="CHEBI:15378"/>
        <dbReference type="ChEBI" id="CHEBI:37565"/>
        <dbReference type="ChEBI" id="CHEBI:58189"/>
        <dbReference type="ChEBI" id="CHEBI:58502"/>
        <dbReference type="EC" id="2.7.1.156"/>
    </reaction>
</comment>
<comment type="caution">
    <text evidence="20">The sequence shown here is derived from an EMBL/GenBank/DDBJ whole genome shotgun (WGS) entry which is preliminary data.</text>
</comment>
<evidence type="ECO:0000256" key="8">
    <source>
        <dbReference type="ARBA" id="ARBA00012016"/>
    </source>
</evidence>
<dbReference type="OrthoDB" id="9799422at2"/>
<keyword evidence="15 19" id="KW-0342">GTP-binding</keyword>
<accession>A0A0M1NKI3</accession>
<feature type="binding site" evidence="19">
    <location>
        <position position="67"/>
    </location>
    <ligand>
        <name>GTP</name>
        <dbReference type="ChEBI" id="CHEBI:37565"/>
    </ligand>
</feature>
<dbReference type="PANTHER" id="PTHR34848:SF1">
    <property type="entry name" value="BIFUNCTIONAL ADENOSYLCOBALAMIN BIOSYNTHESIS PROTEIN COBU"/>
    <property type="match status" value="1"/>
</dbReference>
<evidence type="ECO:0000256" key="18">
    <source>
        <dbReference type="PIRSR" id="PIRSR006135-1"/>
    </source>
</evidence>
<feature type="binding site" evidence="19">
    <location>
        <position position="94"/>
    </location>
    <ligand>
        <name>GTP</name>
        <dbReference type="ChEBI" id="CHEBI:37565"/>
    </ligand>
</feature>
<evidence type="ECO:0000256" key="19">
    <source>
        <dbReference type="PIRSR" id="PIRSR006135-2"/>
    </source>
</evidence>
<evidence type="ECO:0000256" key="15">
    <source>
        <dbReference type="ARBA" id="ARBA00023134"/>
    </source>
</evidence>
<comment type="catalytic activity">
    <reaction evidence="2">
        <text>adenosylcob(III)inamide phosphate + GTP + H(+) = adenosylcob(III)inamide-GDP + diphosphate</text>
        <dbReference type="Rhea" id="RHEA:22712"/>
        <dbReference type="ChEBI" id="CHEBI:15378"/>
        <dbReference type="ChEBI" id="CHEBI:33019"/>
        <dbReference type="ChEBI" id="CHEBI:37565"/>
        <dbReference type="ChEBI" id="CHEBI:58502"/>
        <dbReference type="ChEBI" id="CHEBI:60487"/>
        <dbReference type="EC" id="2.7.7.62"/>
    </reaction>
</comment>
<evidence type="ECO:0000256" key="14">
    <source>
        <dbReference type="ARBA" id="ARBA00022840"/>
    </source>
</evidence>
<keyword evidence="10" id="KW-0169">Cobalamin biosynthesis</keyword>
<evidence type="ECO:0000256" key="16">
    <source>
        <dbReference type="ARBA" id="ARBA00029570"/>
    </source>
</evidence>
<dbReference type="Gene3D" id="3.40.50.300">
    <property type="entry name" value="P-loop containing nucleotide triphosphate hydrolases"/>
    <property type="match status" value="1"/>
</dbReference>
<evidence type="ECO:0000256" key="3">
    <source>
        <dbReference type="ARBA" id="ARBA00001522"/>
    </source>
</evidence>
<dbReference type="EC" id="2.7.1.156" evidence="8"/>
<dbReference type="Pfam" id="PF02283">
    <property type="entry name" value="CobU"/>
    <property type="match status" value="1"/>
</dbReference>
<evidence type="ECO:0000256" key="9">
    <source>
        <dbReference type="ARBA" id="ARBA00012523"/>
    </source>
</evidence>
<name>A0A0M1NKI3_9BACL</name>
<gene>
    <name evidence="20" type="ORF">AM231_18740</name>
</gene>
<dbReference type="InterPro" id="IPR027417">
    <property type="entry name" value="P-loop_NTPase"/>
</dbReference>
<keyword evidence="12 19" id="KW-0547">Nucleotide-binding</keyword>
<dbReference type="EMBL" id="LIUT01000003">
    <property type="protein sequence ID" value="KOR82369.1"/>
    <property type="molecule type" value="Genomic_DNA"/>
</dbReference>
<keyword evidence="21" id="KW-1185">Reference proteome</keyword>
<dbReference type="PANTHER" id="PTHR34848">
    <property type="match status" value="1"/>
</dbReference>
<comment type="catalytic activity">
    <reaction evidence="1">
        <text>adenosylcob(III)inamide + ATP = adenosylcob(III)inamide phosphate + ADP + H(+)</text>
        <dbReference type="Rhea" id="RHEA:15769"/>
        <dbReference type="ChEBI" id="CHEBI:2480"/>
        <dbReference type="ChEBI" id="CHEBI:15378"/>
        <dbReference type="ChEBI" id="CHEBI:30616"/>
        <dbReference type="ChEBI" id="CHEBI:58502"/>
        <dbReference type="ChEBI" id="CHEBI:456216"/>
        <dbReference type="EC" id="2.7.1.156"/>
    </reaction>
</comment>
<dbReference type="RefSeq" id="WP_054403990.1">
    <property type="nucleotide sequence ID" value="NZ_LIUT01000003.1"/>
</dbReference>
<evidence type="ECO:0000256" key="11">
    <source>
        <dbReference type="ARBA" id="ARBA00022679"/>
    </source>
</evidence>
<dbReference type="GO" id="GO:0043752">
    <property type="term" value="F:adenosylcobinamide kinase activity"/>
    <property type="evidence" value="ECO:0007669"/>
    <property type="project" value="UniProtKB-EC"/>
</dbReference>
<evidence type="ECO:0000256" key="12">
    <source>
        <dbReference type="ARBA" id="ARBA00022741"/>
    </source>
</evidence>
<dbReference type="EC" id="2.7.7.62" evidence="9"/>
<sequence>MSQQGSVLVTGGARSGKSSFAEKLCMKRADSGMYVATAQAYDDEMRERIRIHQDRRHDSAYAWETVEEPVALPELLDTLGEGESRSNAPAVVVDCLTLWLSNVLLQAEPEGTAAMEERLRLQIGRLARAVQIYPGMIILVTNEVGSGIVPEYPLGRIYRDWAGIMNQRLAEVCDEVFVVTAGIPMEIKSREYLI</sequence>
<evidence type="ECO:0000256" key="5">
    <source>
        <dbReference type="ARBA" id="ARBA00004692"/>
    </source>
</evidence>
<dbReference type="NCBIfam" id="NF004469">
    <property type="entry name" value="PRK05800.1"/>
    <property type="match status" value="1"/>
</dbReference>
<evidence type="ECO:0000256" key="6">
    <source>
        <dbReference type="ARBA" id="ARBA00005159"/>
    </source>
</evidence>
<feature type="active site" description="GMP-histidine intermediate" evidence="18">
    <location>
        <position position="52"/>
    </location>
</feature>
<organism evidence="20 21">
    <name type="scientific">Paenibacillus solani</name>
    <dbReference type="NCBI Taxonomy" id="1705565"/>
    <lineage>
        <taxon>Bacteria</taxon>
        <taxon>Bacillati</taxon>
        <taxon>Bacillota</taxon>
        <taxon>Bacilli</taxon>
        <taxon>Bacillales</taxon>
        <taxon>Paenibacillaceae</taxon>
        <taxon>Paenibacillus</taxon>
    </lineage>
</organism>
<dbReference type="GO" id="GO:0009236">
    <property type="term" value="P:cobalamin biosynthetic process"/>
    <property type="evidence" value="ECO:0007669"/>
    <property type="project" value="UniProtKB-UniPathway"/>
</dbReference>
<dbReference type="GO" id="GO:0005525">
    <property type="term" value="F:GTP binding"/>
    <property type="evidence" value="ECO:0007669"/>
    <property type="project" value="UniProtKB-KW"/>
</dbReference>
<keyword evidence="13" id="KW-0418">Kinase</keyword>
<dbReference type="UniPathway" id="UPA00148">
    <property type="reaction ID" value="UER00236"/>
</dbReference>
<dbReference type="GO" id="GO:0005524">
    <property type="term" value="F:ATP binding"/>
    <property type="evidence" value="ECO:0007669"/>
    <property type="project" value="UniProtKB-KW"/>
</dbReference>
<evidence type="ECO:0000256" key="4">
    <source>
        <dbReference type="ARBA" id="ARBA00003889"/>
    </source>
</evidence>
<comment type="pathway">
    <text evidence="5">Cofactor biosynthesis; adenosylcobalamin biosynthesis; adenosylcobalamin from cob(II)yrinate a,c-diamide: step 6/7.</text>
</comment>
<evidence type="ECO:0000313" key="21">
    <source>
        <dbReference type="Proteomes" id="UP000036932"/>
    </source>
</evidence>
<keyword evidence="11 20" id="KW-0808">Transferase</keyword>
<dbReference type="PIRSF" id="PIRSF006135">
    <property type="entry name" value="CobU"/>
    <property type="match status" value="1"/>
</dbReference>
<evidence type="ECO:0000256" key="10">
    <source>
        <dbReference type="ARBA" id="ARBA00022573"/>
    </source>
</evidence>
<comment type="similarity">
    <text evidence="7">Belongs to the CobU/CobP family.</text>
</comment>
<dbReference type="InterPro" id="IPR003203">
    <property type="entry name" value="CobU/CobP"/>
</dbReference>
<evidence type="ECO:0000256" key="17">
    <source>
        <dbReference type="ARBA" id="ARBA00030571"/>
    </source>
</evidence>
<dbReference type="SUPFAM" id="SSF52540">
    <property type="entry name" value="P-loop containing nucleoside triphosphate hydrolases"/>
    <property type="match status" value="1"/>
</dbReference>
<comment type="function">
    <text evidence="4">Catalyzes ATP-dependent phosphorylation of adenosylcobinamide and addition of GMP to adenosylcobinamide phosphate.</text>
</comment>
<dbReference type="AlphaFoldDB" id="A0A0M1NKI3"/>
<dbReference type="CDD" id="cd00544">
    <property type="entry name" value="CobU"/>
    <property type="match status" value="1"/>
</dbReference>
<evidence type="ECO:0000313" key="20">
    <source>
        <dbReference type="EMBL" id="KOR82369.1"/>
    </source>
</evidence>
<evidence type="ECO:0000256" key="1">
    <source>
        <dbReference type="ARBA" id="ARBA00000312"/>
    </source>
</evidence>
<evidence type="ECO:0000256" key="7">
    <source>
        <dbReference type="ARBA" id="ARBA00007490"/>
    </source>
</evidence>
<evidence type="ECO:0000256" key="13">
    <source>
        <dbReference type="ARBA" id="ARBA00022777"/>
    </source>
</evidence>
<keyword evidence="20" id="KW-0548">Nucleotidyltransferase</keyword>
<feature type="binding site" evidence="19">
    <location>
        <begin position="36"/>
        <end position="38"/>
    </location>
    <ligand>
        <name>GTP</name>
        <dbReference type="ChEBI" id="CHEBI:37565"/>
    </ligand>
</feature>
<keyword evidence="14" id="KW-0067">ATP-binding</keyword>
<protein>
    <recommendedName>
        <fullName evidence="16">Adenosylcobinamide kinase</fullName>
        <ecNumber evidence="8">2.7.1.156</ecNumber>
        <ecNumber evidence="9">2.7.7.62</ecNumber>
    </recommendedName>
    <alternativeName>
        <fullName evidence="17">Adenosylcobinamide-phosphate guanylyltransferase</fullName>
    </alternativeName>
</protein>
<dbReference type="Proteomes" id="UP000036932">
    <property type="component" value="Unassembled WGS sequence"/>
</dbReference>
<dbReference type="PATRIC" id="fig|1705565.3.peg.5700"/>
<reference evidence="21" key="1">
    <citation type="submission" date="2015-08" db="EMBL/GenBank/DDBJ databases">
        <title>Genome sequencing project for genomic taxonomy and phylogenomics of Bacillus-like bacteria.</title>
        <authorList>
            <person name="Liu B."/>
            <person name="Wang J."/>
            <person name="Zhu Y."/>
            <person name="Liu G."/>
            <person name="Chen Q."/>
            <person name="Chen Z."/>
            <person name="Lan J."/>
            <person name="Che J."/>
            <person name="Ge C."/>
            <person name="Shi H."/>
            <person name="Pan Z."/>
            <person name="Liu X."/>
        </authorList>
    </citation>
    <scope>NUCLEOTIDE SEQUENCE [LARGE SCALE GENOMIC DNA]</scope>
    <source>
        <strain evidence="21">FJAT-22460</strain>
    </source>
</reference>